<gene>
    <name evidence="2" type="ORF">E2I14_00270</name>
</gene>
<dbReference type="RefSeq" id="WP_133324291.1">
    <property type="nucleotide sequence ID" value="NZ_SMYL01000001.1"/>
</dbReference>
<accession>A0A4R5W4T2</accession>
<keyword evidence="1" id="KW-1133">Transmembrane helix</keyword>
<feature type="transmembrane region" description="Helical" evidence="1">
    <location>
        <begin position="20"/>
        <end position="37"/>
    </location>
</feature>
<keyword evidence="1" id="KW-0472">Membrane</keyword>
<proteinExistence type="predicted"/>
<comment type="caution">
    <text evidence="2">The sequence shown here is derived from an EMBL/GenBank/DDBJ whole genome shotgun (WGS) entry which is preliminary data.</text>
</comment>
<dbReference type="OrthoDB" id="5525782at2"/>
<organism evidence="2 3">
    <name type="scientific">Sapientia aquatica</name>
    <dbReference type="NCBI Taxonomy" id="1549640"/>
    <lineage>
        <taxon>Bacteria</taxon>
        <taxon>Pseudomonadati</taxon>
        <taxon>Pseudomonadota</taxon>
        <taxon>Betaproteobacteria</taxon>
        <taxon>Burkholderiales</taxon>
        <taxon>Oxalobacteraceae</taxon>
        <taxon>Sapientia</taxon>
    </lineage>
</organism>
<evidence type="ECO:0000313" key="3">
    <source>
        <dbReference type="Proteomes" id="UP000294829"/>
    </source>
</evidence>
<dbReference type="Proteomes" id="UP000294829">
    <property type="component" value="Unassembled WGS sequence"/>
</dbReference>
<protein>
    <submittedName>
        <fullName evidence="2">Uncharacterized protein</fullName>
    </submittedName>
</protein>
<sequence>MDQELALLESLGFTLPTPAYIFGAIVFGIIGFAAYRFGKKTERHYVKWLGVVLMLYPYAVSSTELLYAVGIALCGACYYFRDR</sequence>
<keyword evidence="3" id="KW-1185">Reference proteome</keyword>
<evidence type="ECO:0000256" key="1">
    <source>
        <dbReference type="SAM" id="Phobius"/>
    </source>
</evidence>
<keyword evidence="1" id="KW-0812">Transmembrane</keyword>
<dbReference type="AlphaFoldDB" id="A0A4R5W4T2"/>
<evidence type="ECO:0000313" key="2">
    <source>
        <dbReference type="EMBL" id="TDK68029.1"/>
    </source>
</evidence>
<reference evidence="2 3" key="1">
    <citation type="submission" date="2019-03" db="EMBL/GenBank/DDBJ databases">
        <title>Sapientia aquatica gen. nov., sp. nov., isolated from a crater lake.</title>
        <authorList>
            <person name="Felfoldi T."/>
            <person name="Szabo A."/>
            <person name="Toth E."/>
            <person name="Schumann P."/>
            <person name="Keki Z."/>
            <person name="Marialigeti K."/>
            <person name="Mathe I."/>
        </authorList>
    </citation>
    <scope>NUCLEOTIDE SEQUENCE [LARGE SCALE GENOMIC DNA]</scope>
    <source>
        <strain evidence="2 3">SA-152</strain>
    </source>
</reference>
<name>A0A4R5W4T2_9BURK</name>
<dbReference type="EMBL" id="SMYL01000001">
    <property type="protein sequence ID" value="TDK68029.1"/>
    <property type="molecule type" value="Genomic_DNA"/>
</dbReference>